<dbReference type="InterPro" id="IPR042557">
    <property type="entry name" value="SCO4226"/>
</dbReference>
<keyword evidence="2" id="KW-1185">Reference proteome</keyword>
<sequence>MPLYLSLHQAPGLSVEEIAGNAPEVAQQVHASFRQLYVNTETGFIVSVYEADGAKAVEEEFERIGFPFDAIHEIDFTQNSAELAEMVAQADRV</sequence>
<evidence type="ECO:0000313" key="2">
    <source>
        <dbReference type="Proteomes" id="UP001595701"/>
    </source>
</evidence>
<dbReference type="InterPro" id="IPR025336">
    <property type="entry name" value="SCO4226-like"/>
</dbReference>
<dbReference type="Pfam" id="PF14026">
    <property type="entry name" value="SCO4226-like"/>
    <property type="match status" value="1"/>
</dbReference>
<dbReference type="Gene3D" id="3.30.70.3090">
    <property type="entry name" value="ORF SCO4226, nickel-binding ferredoxin-like monomer"/>
    <property type="match status" value="1"/>
</dbReference>
<accession>A0ABV7SNZ9</accession>
<name>A0ABV7SNZ9_9ACTN</name>
<gene>
    <name evidence="1" type="ORF">ACFOZ0_30125</name>
</gene>
<reference evidence="2" key="1">
    <citation type="journal article" date="2019" name="Int. J. Syst. Evol. Microbiol.">
        <title>The Global Catalogue of Microorganisms (GCM) 10K type strain sequencing project: providing services to taxonomists for standard genome sequencing and annotation.</title>
        <authorList>
            <consortium name="The Broad Institute Genomics Platform"/>
            <consortium name="The Broad Institute Genome Sequencing Center for Infectious Disease"/>
            <person name="Wu L."/>
            <person name="Ma J."/>
        </authorList>
    </citation>
    <scope>NUCLEOTIDE SEQUENCE [LARGE SCALE GENOMIC DNA]</scope>
    <source>
        <strain evidence="2">CGMCC 4.7035</strain>
    </source>
</reference>
<protein>
    <submittedName>
        <fullName evidence="1">Nickel-binding protein</fullName>
    </submittedName>
</protein>
<dbReference type="Proteomes" id="UP001595701">
    <property type="component" value="Unassembled WGS sequence"/>
</dbReference>
<proteinExistence type="predicted"/>
<comment type="caution">
    <text evidence="1">The sequence shown here is derived from an EMBL/GenBank/DDBJ whole genome shotgun (WGS) entry which is preliminary data.</text>
</comment>
<dbReference type="RefSeq" id="WP_310773424.1">
    <property type="nucleotide sequence ID" value="NZ_JBHRWR010000033.1"/>
</dbReference>
<evidence type="ECO:0000313" key="1">
    <source>
        <dbReference type="EMBL" id="MFC3577452.1"/>
    </source>
</evidence>
<dbReference type="EMBL" id="JBHRWR010000033">
    <property type="protein sequence ID" value="MFC3577452.1"/>
    <property type="molecule type" value="Genomic_DNA"/>
</dbReference>
<organism evidence="1 2">
    <name type="scientific">Streptomyces yaanensis</name>
    <dbReference type="NCBI Taxonomy" id="1142239"/>
    <lineage>
        <taxon>Bacteria</taxon>
        <taxon>Bacillati</taxon>
        <taxon>Actinomycetota</taxon>
        <taxon>Actinomycetes</taxon>
        <taxon>Kitasatosporales</taxon>
        <taxon>Streptomycetaceae</taxon>
        <taxon>Streptomyces</taxon>
    </lineage>
</organism>